<keyword evidence="2" id="KW-1185">Reference proteome</keyword>
<evidence type="ECO:0000313" key="2">
    <source>
        <dbReference type="Proteomes" id="UP000600547"/>
    </source>
</evidence>
<evidence type="ECO:0008006" key="3">
    <source>
        <dbReference type="Google" id="ProtNLM"/>
    </source>
</evidence>
<dbReference type="RefSeq" id="WP_062158675.1">
    <property type="nucleotide sequence ID" value="NZ_BMQG01000001.1"/>
</dbReference>
<dbReference type="Gene3D" id="3.30.70.100">
    <property type="match status" value="1"/>
</dbReference>
<dbReference type="Proteomes" id="UP000600547">
    <property type="component" value="Unassembled WGS sequence"/>
</dbReference>
<organism evidence="1 2">
    <name type="scientific">Deinococcus arenae</name>
    <dbReference type="NCBI Taxonomy" id="1452751"/>
    <lineage>
        <taxon>Bacteria</taxon>
        <taxon>Thermotogati</taxon>
        <taxon>Deinococcota</taxon>
        <taxon>Deinococci</taxon>
        <taxon>Deinococcales</taxon>
        <taxon>Deinococcaceae</taxon>
        <taxon>Deinococcus</taxon>
    </lineage>
</organism>
<gene>
    <name evidence="1" type="ORF">GCM10008956_01060</name>
</gene>
<accession>A0A8H9GI73</accession>
<sequence>MSGMTNTATRVLLGVRGMNRDAGTTVAEALRAIPGVVKATPDDGQLEVHYDPSQLTVMDLVRAIRRQGFLAGMI</sequence>
<proteinExistence type="predicted"/>
<dbReference type="GO" id="GO:0046872">
    <property type="term" value="F:metal ion binding"/>
    <property type="evidence" value="ECO:0007669"/>
    <property type="project" value="InterPro"/>
</dbReference>
<protein>
    <recommendedName>
        <fullName evidence="3">Heavy-metal-associated domain-containing protein</fullName>
    </recommendedName>
</protein>
<dbReference type="EMBL" id="BMQG01000001">
    <property type="protein sequence ID" value="GGM28871.1"/>
    <property type="molecule type" value="Genomic_DNA"/>
</dbReference>
<name>A0A8H9GI73_9DEIO</name>
<reference evidence="2" key="1">
    <citation type="journal article" date="2019" name="Int. J. Syst. Evol. Microbiol.">
        <title>The Global Catalogue of Microorganisms (GCM) 10K type strain sequencing project: providing services to taxonomists for standard genome sequencing and annotation.</title>
        <authorList>
            <consortium name="The Broad Institute Genomics Platform"/>
            <consortium name="The Broad Institute Genome Sequencing Center for Infectious Disease"/>
            <person name="Wu L."/>
            <person name="Ma J."/>
        </authorList>
    </citation>
    <scope>NUCLEOTIDE SEQUENCE [LARGE SCALE GENOMIC DNA]</scope>
    <source>
        <strain evidence="2">JCM 31047</strain>
    </source>
</reference>
<dbReference type="AlphaFoldDB" id="A0A8H9GI73"/>
<dbReference type="InterPro" id="IPR036163">
    <property type="entry name" value="HMA_dom_sf"/>
</dbReference>
<dbReference type="SUPFAM" id="SSF55008">
    <property type="entry name" value="HMA, heavy metal-associated domain"/>
    <property type="match status" value="1"/>
</dbReference>
<comment type="caution">
    <text evidence="1">The sequence shown here is derived from an EMBL/GenBank/DDBJ whole genome shotgun (WGS) entry which is preliminary data.</text>
</comment>
<evidence type="ECO:0000313" key="1">
    <source>
        <dbReference type="EMBL" id="GGM28871.1"/>
    </source>
</evidence>